<proteinExistence type="predicted"/>
<feature type="chain" id="PRO_5044866937" description="Cytochrome b5 heme-binding domain-containing protein" evidence="1">
    <location>
        <begin position="20"/>
        <end position="122"/>
    </location>
</feature>
<comment type="caution">
    <text evidence="3">The sequence shown here is derived from an EMBL/GenBank/DDBJ whole genome shotgun (WGS) entry which is preliminary data.</text>
</comment>
<dbReference type="Proteomes" id="UP001530315">
    <property type="component" value="Unassembled WGS sequence"/>
</dbReference>
<feature type="signal peptide" evidence="1">
    <location>
        <begin position="1"/>
        <end position="19"/>
    </location>
</feature>
<feature type="domain" description="Cytochrome b5 heme-binding" evidence="2">
    <location>
        <begin position="44"/>
        <end position="85"/>
    </location>
</feature>
<dbReference type="InterPro" id="IPR001199">
    <property type="entry name" value="Cyt_B5-like_heme/steroid-bd"/>
</dbReference>
<dbReference type="AlphaFoldDB" id="A0ABD3NIJ4"/>
<accession>A0ABD3NIJ4</accession>
<dbReference type="EMBL" id="JALLAZ020001563">
    <property type="protein sequence ID" value="KAL3772920.1"/>
    <property type="molecule type" value="Genomic_DNA"/>
</dbReference>
<dbReference type="InterPro" id="IPR036400">
    <property type="entry name" value="Cyt_B5-like_heme/steroid_sf"/>
</dbReference>
<keyword evidence="4" id="KW-1185">Reference proteome</keyword>
<dbReference type="SUPFAM" id="SSF55856">
    <property type="entry name" value="Cytochrome b5-like heme/steroid binding domain"/>
    <property type="match status" value="1"/>
</dbReference>
<keyword evidence="1" id="KW-0732">Signal</keyword>
<evidence type="ECO:0000259" key="2">
    <source>
        <dbReference type="Pfam" id="PF00173"/>
    </source>
</evidence>
<organism evidence="3 4">
    <name type="scientific">Stephanodiscus triporus</name>
    <dbReference type="NCBI Taxonomy" id="2934178"/>
    <lineage>
        <taxon>Eukaryota</taxon>
        <taxon>Sar</taxon>
        <taxon>Stramenopiles</taxon>
        <taxon>Ochrophyta</taxon>
        <taxon>Bacillariophyta</taxon>
        <taxon>Coscinodiscophyceae</taxon>
        <taxon>Thalassiosirophycidae</taxon>
        <taxon>Stephanodiscales</taxon>
        <taxon>Stephanodiscaceae</taxon>
        <taxon>Stephanodiscus</taxon>
    </lineage>
</organism>
<evidence type="ECO:0000313" key="3">
    <source>
        <dbReference type="EMBL" id="KAL3772920.1"/>
    </source>
</evidence>
<dbReference type="Pfam" id="PF00173">
    <property type="entry name" value="Cyt-b5"/>
    <property type="match status" value="1"/>
</dbReference>
<gene>
    <name evidence="3" type="ORF">ACHAW5_005904</name>
</gene>
<name>A0ABD3NIJ4_9STRA</name>
<sequence>MPIPLWLAATLGATGVILARTTSTPVGRDDDHEEELGRWTALDGSPLYLSIRGRVYDVTAGAKFYGEGDYIPTGSGRDASRSFGTAAGAGSTGLAWIALSESLEGLTAAARPPNRWGNRTTT</sequence>
<evidence type="ECO:0000313" key="4">
    <source>
        <dbReference type="Proteomes" id="UP001530315"/>
    </source>
</evidence>
<evidence type="ECO:0000256" key="1">
    <source>
        <dbReference type="SAM" id="SignalP"/>
    </source>
</evidence>
<reference evidence="3 4" key="1">
    <citation type="submission" date="2024-10" db="EMBL/GenBank/DDBJ databases">
        <title>Updated reference genomes for cyclostephanoid diatoms.</title>
        <authorList>
            <person name="Roberts W.R."/>
            <person name="Alverson A.J."/>
        </authorList>
    </citation>
    <scope>NUCLEOTIDE SEQUENCE [LARGE SCALE GENOMIC DNA]</scope>
    <source>
        <strain evidence="3 4">AJA276-08</strain>
    </source>
</reference>
<dbReference type="Gene3D" id="3.10.120.10">
    <property type="entry name" value="Cytochrome b5-like heme/steroid binding domain"/>
    <property type="match status" value="1"/>
</dbReference>
<protein>
    <recommendedName>
        <fullName evidence="2">Cytochrome b5 heme-binding domain-containing protein</fullName>
    </recommendedName>
</protein>